<dbReference type="PANTHER" id="PTHR23351:SF24">
    <property type="entry name" value="ACTIVATING TRANSCRIPTION FACTOR 3-RELATED"/>
    <property type="match status" value="1"/>
</dbReference>
<dbReference type="GO" id="GO:0000981">
    <property type="term" value="F:DNA-binding transcription factor activity, RNA polymerase II-specific"/>
    <property type="evidence" value="ECO:0007669"/>
    <property type="project" value="TreeGrafter"/>
</dbReference>
<organism evidence="7 8">
    <name type="scientific">Clytia hemisphaerica</name>
    <dbReference type="NCBI Taxonomy" id="252671"/>
    <lineage>
        <taxon>Eukaryota</taxon>
        <taxon>Metazoa</taxon>
        <taxon>Cnidaria</taxon>
        <taxon>Hydrozoa</taxon>
        <taxon>Hydroidolina</taxon>
        <taxon>Leptothecata</taxon>
        <taxon>Obeliida</taxon>
        <taxon>Clytiidae</taxon>
        <taxon>Clytia</taxon>
    </lineage>
</organism>
<dbReference type="InterPro" id="IPR000837">
    <property type="entry name" value="AP-1"/>
</dbReference>
<dbReference type="GO" id="GO:0000978">
    <property type="term" value="F:RNA polymerase II cis-regulatory region sequence-specific DNA binding"/>
    <property type="evidence" value="ECO:0007669"/>
    <property type="project" value="TreeGrafter"/>
</dbReference>
<evidence type="ECO:0000256" key="1">
    <source>
        <dbReference type="ARBA" id="ARBA00023015"/>
    </source>
</evidence>
<dbReference type="InterPro" id="IPR004827">
    <property type="entry name" value="bZIP"/>
</dbReference>
<dbReference type="GeneID" id="136798316"/>
<dbReference type="RefSeq" id="XP_066911007.1">
    <property type="nucleotide sequence ID" value="XM_067054906.1"/>
</dbReference>
<feature type="region of interest" description="Disordered" evidence="5">
    <location>
        <begin position="101"/>
        <end position="122"/>
    </location>
</feature>
<dbReference type="AlphaFoldDB" id="A0A7M5X1T5"/>
<accession>A0A7M5X1T5</accession>
<dbReference type="EnsemblMetazoa" id="CLYHEMT016422.2">
    <property type="protein sequence ID" value="CLYHEMP016422.2"/>
    <property type="gene ID" value="CLYHEMG016422"/>
</dbReference>
<dbReference type="Pfam" id="PF00170">
    <property type="entry name" value="bZIP_1"/>
    <property type="match status" value="1"/>
</dbReference>
<evidence type="ECO:0000313" key="7">
    <source>
        <dbReference type="EnsemblMetazoa" id="CLYHEMP016422.2"/>
    </source>
</evidence>
<evidence type="ECO:0000256" key="3">
    <source>
        <dbReference type="ARBA" id="ARBA00023163"/>
    </source>
</evidence>
<feature type="coiled-coil region" evidence="4">
    <location>
        <begin position="200"/>
        <end position="244"/>
    </location>
</feature>
<dbReference type="PANTHER" id="PTHR23351">
    <property type="entry name" value="FOS TRANSCRIPTION FACTOR-RELATED"/>
    <property type="match status" value="1"/>
</dbReference>
<reference evidence="7" key="1">
    <citation type="submission" date="2021-01" db="UniProtKB">
        <authorList>
            <consortium name="EnsemblMetazoa"/>
        </authorList>
    </citation>
    <scope>IDENTIFICATION</scope>
</reference>
<keyword evidence="3" id="KW-0804">Transcription</keyword>
<feature type="domain" description="BZIP" evidence="6">
    <location>
        <begin position="182"/>
        <end position="245"/>
    </location>
</feature>
<sequence length="258" mass="29479">MAVGIIMNSNMANRGESSSSSSTNPYDRSRFTLDLSSAGPSTSRLRHWDMSPTDASPVEAHQNNPSMLASPSMNMPILCRPYNPYSPVSAIQSMASPSPMNTYAHSPGNSSTYSASPLNSPQQHFSQEDLMMRYRMQQHPMMAAPGYGPRPVAQPASEYAYYYNEYGMKRRKRDEELSHEELEKRRVRRERNKQAALRCRTRRRERIDALEQETTQIEEDNTRVEKEIRDLKKQLDELQSLLKEHDCPKQLPFSGSNA</sequence>
<evidence type="ECO:0000313" key="8">
    <source>
        <dbReference type="Proteomes" id="UP000594262"/>
    </source>
</evidence>
<feature type="compositionally biased region" description="Polar residues" evidence="5">
    <location>
        <begin position="34"/>
        <end position="43"/>
    </location>
</feature>
<evidence type="ECO:0000256" key="4">
    <source>
        <dbReference type="SAM" id="Coils"/>
    </source>
</evidence>
<protein>
    <recommendedName>
        <fullName evidence="6">BZIP domain-containing protein</fullName>
    </recommendedName>
</protein>
<keyword evidence="1" id="KW-0805">Transcription regulation</keyword>
<evidence type="ECO:0000256" key="2">
    <source>
        <dbReference type="ARBA" id="ARBA00023125"/>
    </source>
</evidence>
<dbReference type="InterPro" id="IPR046347">
    <property type="entry name" value="bZIP_sf"/>
</dbReference>
<proteinExistence type="predicted"/>
<dbReference type="Gene3D" id="1.20.5.170">
    <property type="match status" value="1"/>
</dbReference>
<feature type="region of interest" description="Disordered" evidence="5">
    <location>
        <begin position="1"/>
        <end position="60"/>
    </location>
</feature>
<feature type="compositionally biased region" description="Polar residues" evidence="5">
    <location>
        <begin position="7"/>
        <end position="16"/>
    </location>
</feature>
<dbReference type="GO" id="GO:0005634">
    <property type="term" value="C:nucleus"/>
    <property type="evidence" value="ECO:0007669"/>
    <property type="project" value="TreeGrafter"/>
</dbReference>
<evidence type="ECO:0000256" key="5">
    <source>
        <dbReference type="SAM" id="MobiDB-lite"/>
    </source>
</evidence>
<dbReference type="SMART" id="SM00338">
    <property type="entry name" value="BRLZ"/>
    <property type="match status" value="1"/>
</dbReference>
<keyword evidence="2" id="KW-0238">DNA-binding</keyword>
<dbReference type="PROSITE" id="PS50217">
    <property type="entry name" value="BZIP"/>
    <property type="match status" value="1"/>
</dbReference>
<evidence type="ECO:0000259" key="6">
    <source>
        <dbReference type="PROSITE" id="PS50217"/>
    </source>
</evidence>
<dbReference type="OrthoDB" id="5866312at2759"/>
<keyword evidence="8" id="KW-1185">Reference proteome</keyword>
<dbReference type="SUPFAM" id="SSF57959">
    <property type="entry name" value="Leucine zipper domain"/>
    <property type="match status" value="1"/>
</dbReference>
<keyword evidence="4" id="KW-0175">Coiled coil</keyword>
<dbReference type="Proteomes" id="UP000594262">
    <property type="component" value="Unplaced"/>
</dbReference>
<name>A0A7M5X1T5_9CNID</name>
<dbReference type="PRINTS" id="PR00042">
    <property type="entry name" value="LEUZIPPRFOS"/>
</dbReference>